<sequence>MDHEERTQACLFHHKTRPTQRLPLVKRTSADQVQAHARSEPIHKQGRQHQVSVRPLGTAASCSALIRSLLAEHAALLNSERDTINAPARASSMISHPLRTSEQIQIRHVGSFVNGRYRAIRRQRKALRHVATRLCASSRPCNFA</sequence>
<proteinExistence type="predicted"/>
<accession>A0A6A4U017</accession>
<comment type="caution">
    <text evidence="1">The sequence shown here is derived from an EMBL/GenBank/DDBJ whole genome shotgun (WGS) entry which is preliminary data.</text>
</comment>
<gene>
    <name evidence="1" type="ORF">F2P81_001275</name>
</gene>
<dbReference type="EMBL" id="VEVO01000001">
    <property type="protein sequence ID" value="KAF0047642.1"/>
    <property type="molecule type" value="Genomic_DNA"/>
</dbReference>
<evidence type="ECO:0000313" key="2">
    <source>
        <dbReference type="Proteomes" id="UP000438429"/>
    </source>
</evidence>
<reference evidence="1 2" key="1">
    <citation type="submission" date="2019-06" db="EMBL/GenBank/DDBJ databases">
        <title>Draft genomes of female and male turbot (Scophthalmus maximus).</title>
        <authorList>
            <person name="Xu H."/>
            <person name="Xu X.-W."/>
            <person name="Shao C."/>
            <person name="Chen S."/>
        </authorList>
    </citation>
    <scope>NUCLEOTIDE SEQUENCE [LARGE SCALE GENOMIC DNA]</scope>
    <source>
        <strain evidence="1">Ysfricsl-2016a</strain>
        <tissue evidence="1">Blood</tissue>
    </source>
</reference>
<dbReference type="AlphaFoldDB" id="A0A6A4U017"/>
<dbReference type="Proteomes" id="UP000438429">
    <property type="component" value="Unassembled WGS sequence"/>
</dbReference>
<name>A0A6A4U017_SCOMX</name>
<protein>
    <submittedName>
        <fullName evidence="1">Uncharacterized protein</fullName>
    </submittedName>
</protein>
<evidence type="ECO:0000313" key="1">
    <source>
        <dbReference type="EMBL" id="KAF0047642.1"/>
    </source>
</evidence>
<organism evidence="1 2">
    <name type="scientific">Scophthalmus maximus</name>
    <name type="common">Turbot</name>
    <name type="synonym">Psetta maxima</name>
    <dbReference type="NCBI Taxonomy" id="52904"/>
    <lineage>
        <taxon>Eukaryota</taxon>
        <taxon>Metazoa</taxon>
        <taxon>Chordata</taxon>
        <taxon>Craniata</taxon>
        <taxon>Vertebrata</taxon>
        <taxon>Euteleostomi</taxon>
        <taxon>Actinopterygii</taxon>
        <taxon>Neopterygii</taxon>
        <taxon>Teleostei</taxon>
        <taxon>Neoteleostei</taxon>
        <taxon>Acanthomorphata</taxon>
        <taxon>Carangaria</taxon>
        <taxon>Pleuronectiformes</taxon>
        <taxon>Pleuronectoidei</taxon>
        <taxon>Scophthalmidae</taxon>
        <taxon>Scophthalmus</taxon>
    </lineage>
</organism>